<dbReference type="Gene3D" id="1.20.120.1550">
    <property type="entry name" value="Protein of unknown function DUF5063"/>
    <property type="match status" value="1"/>
</dbReference>
<dbReference type="EMBL" id="BMPP01000006">
    <property type="protein sequence ID" value="GGK24485.1"/>
    <property type="molecule type" value="Genomic_DNA"/>
</dbReference>
<protein>
    <recommendedName>
        <fullName evidence="3">DUF5063 domain-containing protein</fullName>
    </recommendedName>
</protein>
<proteinExistence type="predicted"/>
<evidence type="ECO:0000313" key="1">
    <source>
        <dbReference type="EMBL" id="GGK24485.1"/>
    </source>
</evidence>
<comment type="caution">
    <text evidence="1">The sequence shown here is derived from an EMBL/GenBank/DDBJ whole genome shotgun (WGS) entry which is preliminary data.</text>
</comment>
<dbReference type="RefSeq" id="WP_189006897.1">
    <property type="nucleotide sequence ID" value="NZ_BMPP01000006.1"/>
</dbReference>
<organism evidence="1 2">
    <name type="scientific">Deinococcus malanensis</name>
    <dbReference type="NCBI Taxonomy" id="1706855"/>
    <lineage>
        <taxon>Bacteria</taxon>
        <taxon>Thermotogati</taxon>
        <taxon>Deinococcota</taxon>
        <taxon>Deinococci</taxon>
        <taxon>Deinococcales</taxon>
        <taxon>Deinococcaceae</taxon>
        <taxon>Deinococcus</taxon>
    </lineage>
</organism>
<dbReference type="InterPro" id="IPR038312">
    <property type="entry name" value="DUF5063_sf"/>
</dbReference>
<keyword evidence="2" id="KW-1185">Reference proteome</keyword>
<gene>
    <name evidence="1" type="ORF">GCM10008955_17600</name>
</gene>
<reference evidence="2" key="1">
    <citation type="journal article" date="2019" name="Int. J. Syst. Evol. Microbiol.">
        <title>The Global Catalogue of Microorganisms (GCM) 10K type strain sequencing project: providing services to taxonomists for standard genome sequencing and annotation.</title>
        <authorList>
            <consortium name="The Broad Institute Genomics Platform"/>
            <consortium name="The Broad Institute Genome Sequencing Center for Infectious Disease"/>
            <person name="Wu L."/>
            <person name="Ma J."/>
        </authorList>
    </citation>
    <scope>NUCLEOTIDE SEQUENCE [LARGE SCALE GENOMIC DNA]</scope>
    <source>
        <strain evidence="2">JCM 30331</strain>
    </source>
</reference>
<name>A0ABQ2ETV3_9DEIO</name>
<dbReference type="Proteomes" id="UP000647587">
    <property type="component" value="Unassembled WGS sequence"/>
</dbReference>
<sequence length="162" mass="17930">MLEENGTRETTSLEVMAAVQRSSSLILHREGASLADLCGTLQLLLQEVMACPNDICWDDDAESQWRYFELRTQIAAVWPELGFYDTSTGGALDLADLSDFGDAIDDLTDIAVDLDKAWQLAAVDTVGALSWLRFAAQTHWGQHVHDLAGHLQQRVRDGREGL</sequence>
<evidence type="ECO:0008006" key="3">
    <source>
        <dbReference type="Google" id="ProtNLM"/>
    </source>
</evidence>
<evidence type="ECO:0000313" key="2">
    <source>
        <dbReference type="Proteomes" id="UP000647587"/>
    </source>
</evidence>
<accession>A0ABQ2ETV3</accession>